<keyword evidence="1" id="KW-0732">Signal</keyword>
<evidence type="ECO:0000256" key="3">
    <source>
        <dbReference type="PROSITE-ProRule" id="PRU00087"/>
    </source>
</evidence>
<dbReference type="Proteomes" id="UP000316726">
    <property type="component" value="Chromosome 1"/>
</dbReference>
<dbReference type="PROSITE" id="PS51820">
    <property type="entry name" value="PA14"/>
    <property type="match status" value="1"/>
</dbReference>
<dbReference type="Pfam" id="PF13385">
    <property type="entry name" value="Laminin_G_3"/>
    <property type="match status" value="5"/>
</dbReference>
<dbReference type="PROSITE" id="PS50194">
    <property type="entry name" value="FILAMIN_REPEAT"/>
    <property type="match status" value="1"/>
</dbReference>
<dbReference type="InterPro" id="IPR011658">
    <property type="entry name" value="PA14_dom"/>
</dbReference>
<feature type="repeat" description="Filamin" evidence="3">
    <location>
        <begin position="3062"/>
        <end position="3170"/>
    </location>
</feature>
<organism evidence="6 7">
    <name type="scientific">Chloropicon primus</name>
    <dbReference type="NCBI Taxonomy" id="1764295"/>
    <lineage>
        <taxon>Eukaryota</taxon>
        <taxon>Viridiplantae</taxon>
        <taxon>Chlorophyta</taxon>
        <taxon>Chloropicophyceae</taxon>
        <taxon>Chloropicales</taxon>
        <taxon>Chloropicaceae</taxon>
        <taxon>Chloropicon</taxon>
    </lineage>
</organism>
<dbReference type="Gene3D" id="2.60.120.200">
    <property type="match status" value="7"/>
</dbReference>
<dbReference type="SMART" id="SM00560">
    <property type="entry name" value="LamGL"/>
    <property type="match status" value="2"/>
</dbReference>
<dbReference type="InterPro" id="IPR014756">
    <property type="entry name" value="Ig_E-set"/>
</dbReference>
<evidence type="ECO:0000256" key="1">
    <source>
        <dbReference type="ARBA" id="ARBA00022729"/>
    </source>
</evidence>
<proteinExistence type="predicted"/>
<dbReference type="Pfam" id="PF07691">
    <property type="entry name" value="PA14"/>
    <property type="match status" value="1"/>
</dbReference>
<dbReference type="Gene3D" id="2.60.40.10">
    <property type="entry name" value="Immunoglobulins"/>
    <property type="match status" value="5"/>
</dbReference>
<dbReference type="InterPro" id="IPR043159">
    <property type="entry name" value="Lectin_gal-bd_sf"/>
</dbReference>
<dbReference type="Gene3D" id="2.120.10.80">
    <property type="entry name" value="Kelch-type beta propeller"/>
    <property type="match status" value="2"/>
</dbReference>
<protein>
    <submittedName>
        <fullName evidence="6">Kelch repeat domain-containing protein</fullName>
    </submittedName>
</protein>
<dbReference type="Pfam" id="PF10102">
    <property type="entry name" value="DUF2341"/>
    <property type="match status" value="1"/>
</dbReference>
<feature type="domain" description="PA14" evidence="5">
    <location>
        <begin position="2736"/>
        <end position="2867"/>
    </location>
</feature>
<dbReference type="SUPFAM" id="SSF81296">
    <property type="entry name" value="E set domains"/>
    <property type="match status" value="3"/>
</dbReference>
<gene>
    <name evidence="6" type="ORF">A3770_01p02240</name>
</gene>
<dbReference type="InterPro" id="IPR006558">
    <property type="entry name" value="LamG-like"/>
</dbReference>
<dbReference type="PANTHER" id="PTHR23244:SF467">
    <property type="entry name" value="EF-HAND DOMAIN-CONTAINING PROTEIN"/>
    <property type="match status" value="1"/>
</dbReference>
<reference evidence="6 7" key="1">
    <citation type="submission" date="2018-07" db="EMBL/GenBank/DDBJ databases">
        <title>The complete nuclear genome of the prasinophyte Chloropicon primus (CCMP1205).</title>
        <authorList>
            <person name="Pombert J.-F."/>
            <person name="Otis C."/>
            <person name="Turmel M."/>
            <person name="Lemieux C."/>
        </authorList>
    </citation>
    <scope>NUCLEOTIDE SEQUENCE [LARGE SCALE GENOMIC DNA]</scope>
    <source>
        <strain evidence="6 7">CCMP1205</strain>
    </source>
</reference>
<dbReference type="SMART" id="SM00758">
    <property type="entry name" value="PA14"/>
    <property type="match status" value="1"/>
</dbReference>
<dbReference type="InterPro" id="IPR013320">
    <property type="entry name" value="ConA-like_dom_sf"/>
</dbReference>
<feature type="domain" description="SUEL-type lectin" evidence="4">
    <location>
        <begin position="3519"/>
        <end position="3603"/>
    </location>
</feature>
<dbReference type="SUPFAM" id="SSF117281">
    <property type="entry name" value="Kelch motif"/>
    <property type="match status" value="2"/>
</dbReference>
<name>A0A5B8MBD3_9CHLO</name>
<dbReference type="InterPro" id="IPR017868">
    <property type="entry name" value="Filamin/ABP280_repeat-like"/>
</dbReference>
<evidence type="ECO:0000313" key="6">
    <source>
        <dbReference type="EMBL" id="QDZ17706.1"/>
    </source>
</evidence>
<feature type="domain" description="SUEL-type lectin" evidence="4">
    <location>
        <begin position="2062"/>
        <end position="2172"/>
    </location>
</feature>
<dbReference type="InterPro" id="IPR000922">
    <property type="entry name" value="Lectin_gal-bd_dom"/>
</dbReference>
<evidence type="ECO:0000259" key="5">
    <source>
        <dbReference type="PROSITE" id="PS51820"/>
    </source>
</evidence>
<dbReference type="GO" id="GO:0030246">
    <property type="term" value="F:carbohydrate binding"/>
    <property type="evidence" value="ECO:0007669"/>
    <property type="project" value="InterPro"/>
</dbReference>
<dbReference type="SUPFAM" id="SSF56988">
    <property type="entry name" value="Anthrax protective antigen"/>
    <property type="match status" value="1"/>
</dbReference>
<dbReference type="InterPro" id="IPR002909">
    <property type="entry name" value="IPT_dom"/>
</dbReference>
<dbReference type="SUPFAM" id="SSF49899">
    <property type="entry name" value="Concanavalin A-like lectins/glucanases"/>
    <property type="match status" value="7"/>
</dbReference>
<evidence type="ECO:0000259" key="4">
    <source>
        <dbReference type="PROSITE" id="PS50228"/>
    </source>
</evidence>
<dbReference type="CDD" id="cd00102">
    <property type="entry name" value="IPT"/>
    <property type="match status" value="1"/>
</dbReference>
<sequence length="4516" mass="482448">MKRGSSTLSSVKELCTPTALLVSLLFVSALFVQASASSHFRYGTLSWVPQGSNKVEFTLTAAYRADYDWGARLGETWSSDSGTTFKSSPALTFDDVNGTPGGYLDPPYQLKLPTGTGSDGSPLVNGIQCVSPFDTGDSPACGADPPGTKKPNRKSPITYTIGGVTVNSGDFIPYDNLNSPIQGQTGVACESPDDSMPDYCSPWADSYGFFFGDGTTHDVVLTLTELDTEKVSTGNFLKGVSVFEHTYSNSKKDANTPYIAFFTGGNRLGLETERLQNNYNGRFRLEATVNIQGNNRSPVASSMPILPVPYTGRSAQSAYGYMATFQVAAYDPDTNGADGNDAVKFYLADYMKQGALLANAIPEGSATANWYKEEYENERLSVLATLCNNDCANCPKGGGKMHEGKEFNCVDYPPWSNDVHLAHSPDYLSIEETTGIVRWETGVNAFDTDTALYKETRLGYGVNGECPDKTSNTPCGGRNPLPMGFYNLVLDVRSTSKDPCLSGETCTESDLLGHISVPIDFMMYLYPPMAMCSGDCANTNPGINTYRDQGLYGHSTSFGGGNYAHNGPGTGQCTICGGGETQALLFDHSKCQSTSEGCLSAGCPGYGIDEDGNPAGALAVDSSCTAVTASGKPVVSILPAISSCKYNTAPVWVDEAECGTNGLDGKTPCNVNANNNAVVQAKKGQEVSFNLVAKDNDDCTELFIYGSSLYTGDSFTVPGTTNAACTAAEATSETTCPYNMVLGSHERVGSDGKSVKRQFTWGLKNTDTQTTDPRPDKLSVCFYAYDNYVTSKFRCIDIMLSTDDAVYWRDDRTGLTGMTNFAGPTPANGTTFYVSPGNKVEFDLDAKQAGGFGPISIYLSQGSLPEGATLTDSTAINGDPFRKTFSWTPKSGQECTYELCWMAKNAKTTAIDYAMTLGVPATIDERCYKIVVTDSVLSMSGGSHVNVPAVVNSLDKDCGVTMGAWFLPKDDAAASMPLLTAGYEDSGGTKHIVHQLNWVKFTPEVYNDGHTVQDGGSFYSLQYVDDAQGIDLSTDPIFCTNTWHHAAFTIETDGTVSLYLDGAEKLSFSSTSRNYHRNTALNLGTSSTGKALSVGTVLASNTGATGFFFMGSYTSSNPFTGYINEVFVYSRGLSATELSTKVFTPLAASSETGLVAYYKFNDYAAHKAASKQDISTLAFDAKGQTVGDETGSHNGQACQTDCTSGSIQFAFLPSPTIAACPHKASPGVVHVNGGTEVTVKGDNFAKSQYLKCHIGDHVVRATFEDEETIKCVAPGSKEASASLVKVSNGGAMESLYVPLYQMEIALSLDTSKDSVIAEVANKLTSGGTVGFWVHPEDVTFSTEPSVFGFYDNYAMSGESGKLFEVKLSSSGHLKLISSVGATFITSNKALSVGSWAYVSLSFTSGGDAVLTIDGNVEGTAAGVDLATTTDILLGAKGTMTAMYDEFSVWSKVLTTCEIEFYMWGKYSVNRNADGMADSGYGFNSAVGGGEEANKDKIVYYEFNDESLVGNNVAVVSNTVGSDGPVTGTPTLKFTTTPFLAPSFSAKRPITSTCASTTIGYDTNARLQFQSQNLGFGPNSAFSYPLPSPSTCGEYYDYLRDQNIPFDGYDDVTVYGFGFAPSAFLKCKQDDEVIDAVFKNYDEIACKSTGFANPAEYSLAVSNHALPSCSITPSFLAVPTPVEAKEAAMSFSASNDYVYIDNISSGLNNTGVTFGAWFYPASLMTGSEGVLACFAEACDLTTSTKSQICAMYQNGQVYLQSDLPDTPYGDLDFSNVTKVGTTVTVDEWHYFEISVEPREMVTEVASDLVYPDTGLAKGITMKASLAVDGAKLAGDIRVPGLPVAGGRFFVGGMECEGSAVTLGRSFNGFVDEVRIFATPNYSSDWTSRLTGQALSDVFAYYRFNANTGDSSGKYTVEPAVTSVPEASKANSFKAAYIKGAKVSLIEAPWEPLTLKEVDVKESALTSDSKIATVTGFNVAKTKSLQCVFAMPSSKGTTTVTTAATYVSGTSVTCPLPSTDMPGMATMQAGNPTALGSAEITYRDSVLDFEGDVVKSSKVVGGSADEDQTLTMTCPSGLRIDMVEFASFGRPTKGNNEGVTNCDGTTSTNEFDFSTYETAAGCHSDTDQAPHFTQDIVENYCLGKTSCSVPAKTSVFGDPCPSEGKWLSASVRCSDRYLTKDYVEANAVAEKLTGTEYSFGAWVYPRAKVGIQGLLSFGSKVPSSVLNAGLLQFKSDGAKGVFYYYDDCIYDVAMKDAQGQNLEVDVNKWYHVMVTISGTNEGSLYLDGVKKASFSTTCRPKSDGTGFFVMGMDMDDLMYPKEYFDGLMDEVRVYDRALTETEMASVKCYDTFNAVPSLVSHFNFNNPASAKFATDVVGSVKGTFSASSETTYDTTAHSFVGSDDTHASYAYAGLPWFPSAVTKVSSGMGSHAGAAVGPLRGGNTITIEGVNFAEKTKVYFESSTEQNVISKYVSDMLIEVTLATSSGNDTISHGQYVTKPLTVQQHDDYKCSSPAQPYATSYTYENKFSKTLSVDDVHSGLTCWFPLAGGLKDVSGNGNDAATSGNVTQTNNRNGIEKAAYELSNSASLDMQACSASSKFLAMWVMFGEEDFPTTCSAQEVFEDTIGYPGCLAESGKSHAEVVPNAWKFVAGTKEKTYVNGVLVNGASAYSNVITEFFDTGKISGRQKIVVDDVWIYDRELSETEVVMLYDTDGYALSLGEASETTVTVPFSSGGTPAGAKGLLAQVYGGAKDYNYIASKIDLTWGTNNFNDEIWSFNASGYVYAPVDSLYTFYVTADDGVTLSVADSVVIQDPDYAGTARALSGTMDLSAGWHAIEILYTDKSGDASLKLEYSSSGSAVPRQVIPSENLRAGTGPITIGAWIKPDKVSGLLSISSQDDAIDFSVNDGSLSASFNVVEPSTDCACSGVCIYREHKSLKSLVLKDEWQHVAVSYDGKTMSFFVNGVLTEQKVFSREAMIVPTDGDFVVGGGFSGLLYDFAVYNKAVATTAEMKPITECLPRTDSDLSVYLSLNEGTGTYADNVASDHFLDATLVKPAWVPNVCGHYKASSATTKVIGTALTRMIAGQCGLVTIAAHDKCGSKMKSGGDGFTIEIIGPLHVHTEMKILNVGDGITDLGDGSYLANITLQDAGYYKVYAKLNGVDIQSGGYKTYVQPFITGPASYIFDDTDLLGIKETETSFAGVPVTYTLQTVDKYGNLRTSGCDLDEPQVSFEGPVPFAGSTTDNMDGTYSVTYNAPVTGQYRMGVTASNFSVCQYGGYTCKGGSQSSTEYCSLGKPATGGDCKFCVDVKEGSSLSLSGDSTYATFADSDELDLTDSFTISAFVKKTGTSGYAKEYIVSKQSEHSGKGYWFALLAISGEKYNLEAGVYVGSETFRIAKSEVTLSASSWAHLSVTYDGTKFQLFMDGTLLATKSFDDEEPKYQKRSSQAVHVGKYFKGLIDNVMIHSAVLADPQGTSLCPQNVKAVDDHLVAYYRFNEGYSHLTKDSSKHNNDGVIGLVCDKATENKAISLKCPTGTKITEILYANFGENEGGCGNYQADCVSSTSNSVVEAACLNKESCAVTASTAVFGNICKGRARSLAVNAVCSSSSTSGWSTDTAPTNVGKFKLDTPECPYSASIQGKLPAALKTSGDCSAWSMGSAVAGETKVFAATVSDVCGYPGYAPPADLALTSQISFAGYLDTSVAAECGHIAVTTPAALPVTSTFSGDGEPCGRFGDVYMFSYTPSHAGDGQLKITSGASTFVDSTIAIAPGAISAKESAVSGHLTAAEAGVPTTIVVEPKDAFGNPMVGTKDYSSSFQYSATDLNGQAYAAKVSVEKEAGQTYKFTVTYPSAGSYYLALYVDEAIMEGFPTVINVAKPALREAITYGNKPVTRFEHSMESRPSNGDLYVFGGATHQGSYAGDTWKWKSTNADDDWKYRRTIKVTGKTTDYIVEFDLDTHGMIQDGKLKPDCSDVLFHSKEGSELQYFMAPSGVSGCGTTSTTIYVSLTSAQDEFYMYYGNHKKSSTPSTSMFEYFEDFEGDTLPETFTLETDTCATAGDISGFTTSSDVSVTGSKSLKVDAENTIGGSIKTVTSNLTKFRLKYYFFDTLCEGIHFLSPDFEACTALGGSKVESSAGSAIGVYSSSNPSKYAYSSPWKAGASSRKFGFNEFYLVDDDTNLKMYVDGQLTAETAATDLDKIFIRGTTAAGSSKGSVGYYDTIIATSYDPAVSVQMGGEDAVSYSPDAGWESVGLSSPPPKRQAHASVVYGDSMYIFGGERSAYFYSDLWKYDFAADAWSFIPVKNMSSSLGRYDHSAVVHEDCMYIYGGRSPDPQGDFWKYDFKLQTWNVMPTSEGMGPRFGHVAVVSGDKMYIYGGYLHDSEKLTTELWSFDFKSSKWTLVGPRRTNFGESYVMDPSDAISFPSVLPPERHSGVGVAFGSHIVVVGGAGGADMGTELGDAYVFDAEKKAWTALILPSDNEAGLQRYDSAGASFGTDKIALFGGHGKGEFHNNLYNYHVDL</sequence>
<dbReference type="OrthoDB" id="5322100at2759"/>
<dbReference type="Pfam" id="PF02140">
    <property type="entry name" value="SUEL_Lectin"/>
    <property type="match status" value="2"/>
</dbReference>
<keyword evidence="7" id="KW-1185">Reference proteome</keyword>
<dbReference type="Pfam" id="PF24681">
    <property type="entry name" value="Kelch_KLHDC2_KLHL20_DRC7"/>
    <property type="match status" value="1"/>
</dbReference>
<evidence type="ECO:0000256" key="2">
    <source>
        <dbReference type="ARBA" id="ARBA00023157"/>
    </source>
</evidence>
<keyword evidence="2" id="KW-1015">Disulfide bond</keyword>
<evidence type="ECO:0000313" key="7">
    <source>
        <dbReference type="Proteomes" id="UP000316726"/>
    </source>
</evidence>
<accession>A0A5B8MBD3</accession>
<dbReference type="InterPro" id="IPR013783">
    <property type="entry name" value="Ig-like_fold"/>
</dbReference>
<dbReference type="Gene3D" id="3.90.182.10">
    <property type="entry name" value="Toxin - Anthrax Protective Antigen,domain 1"/>
    <property type="match status" value="1"/>
</dbReference>
<dbReference type="Gene3D" id="2.60.120.740">
    <property type="match status" value="2"/>
</dbReference>
<dbReference type="PANTHER" id="PTHR23244">
    <property type="entry name" value="KELCH REPEAT DOMAIN"/>
    <property type="match status" value="1"/>
</dbReference>
<dbReference type="Pfam" id="PF01833">
    <property type="entry name" value="TIG"/>
    <property type="match status" value="1"/>
</dbReference>
<dbReference type="InterPro" id="IPR018765">
    <property type="entry name" value="DUF2341"/>
</dbReference>
<dbReference type="InterPro" id="IPR015915">
    <property type="entry name" value="Kelch-typ_b-propeller"/>
</dbReference>
<dbReference type="PROSITE" id="PS50228">
    <property type="entry name" value="SUEL_LECTIN"/>
    <property type="match status" value="2"/>
</dbReference>
<dbReference type="InterPro" id="IPR037524">
    <property type="entry name" value="PA14/GLEYA"/>
</dbReference>
<dbReference type="CDD" id="cd22842">
    <property type="entry name" value="Gal_Rha_Lectin_BGal"/>
    <property type="match status" value="2"/>
</dbReference>
<dbReference type="EMBL" id="CP031034">
    <property type="protein sequence ID" value="QDZ17706.1"/>
    <property type="molecule type" value="Genomic_DNA"/>
</dbReference>